<proteinExistence type="predicted"/>
<organism evidence="2">
    <name type="scientific">Graphocephala atropunctata</name>
    <dbReference type="NCBI Taxonomy" id="36148"/>
    <lineage>
        <taxon>Eukaryota</taxon>
        <taxon>Metazoa</taxon>
        <taxon>Ecdysozoa</taxon>
        <taxon>Arthropoda</taxon>
        <taxon>Hexapoda</taxon>
        <taxon>Insecta</taxon>
        <taxon>Pterygota</taxon>
        <taxon>Neoptera</taxon>
        <taxon>Paraneoptera</taxon>
        <taxon>Hemiptera</taxon>
        <taxon>Auchenorrhyncha</taxon>
        <taxon>Membracoidea</taxon>
        <taxon>Cicadellidae</taxon>
        <taxon>Cicadellinae</taxon>
        <taxon>Cicadellini</taxon>
        <taxon>Graphocephala</taxon>
    </lineage>
</organism>
<sequence length="158" mass="18617">LPRIDGKLAYISKGRDMLWNIEPERQTRTPNRNILRMRMGIVAATVKDVKTPIEVWEKFFTADMIEEVTHNSNIWIEKNKNKYGRERDTHLTDVQEIKAAIGIIYMAGVMRNSHKILEDLWATDGTGIEVFRCTMSIKRFKFLLRCLRFDDVTTRQER</sequence>
<name>A0A1B6L8S2_9HEMI</name>
<dbReference type="PANTHER" id="PTHR46599">
    <property type="entry name" value="PIGGYBAC TRANSPOSABLE ELEMENT-DERIVED PROTEIN 4"/>
    <property type="match status" value="1"/>
</dbReference>
<feature type="non-terminal residue" evidence="2">
    <location>
        <position position="158"/>
    </location>
</feature>
<feature type="domain" description="PiggyBac transposable element-derived protein" evidence="1">
    <location>
        <begin position="51"/>
        <end position="156"/>
    </location>
</feature>
<accession>A0A1B6L8S2</accession>
<protein>
    <recommendedName>
        <fullName evidence="1">PiggyBac transposable element-derived protein domain-containing protein</fullName>
    </recommendedName>
</protein>
<evidence type="ECO:0000313" key="2">
    <source>
        <dbReference type="EMBL" id="JAT20035.1"/>
    </source>
</evidence>
<dbReference type="EMBL" id="GEBQ01019942">
    <property type="protein sequence ID" value="JAT20035.1"/>
    <property type="molecule type" value="Transcribed_RNA"/>
</dbReference>
<evidence type="ECO:0000259" key="1">
    <source>
        <dbReference type="Pfam" id="PF13843"/>
    </source>
</evidence>
<reference evidence="2" key="1">
    <citation type="submission" date="2015-11" db="EMBL/GenBank/DDBJ databases">
        <title>De novo transcriptome assembly of four potential Pierce s Disease insect vectors from Arizona vineyards.</title>
        <authorList>
            <person name="Tassone E.E."/>
        </authorList>
    </citation>
    <scope>NUCLEOTIDE SEQUENCE</scope>
</reference>
<feature type="non-terminal residue" evidence="2">
    <location>
        <position position="1"/>
    </location>
</feature>
<dbReference type="PANTHER" id="PTHR46599:SF3">
    <property type="entry name" value="PIGGYBAC TRANSPOSABLE ELEMENT-DERIVED PROTEIN 4"/>
    <property type="match status" value="1"/>
</dbReference>
<gene>
    <name evidence="2" type="ORF">g.6528</name>
</gene>
<dbReference type="InterPro" id="IPR029526">
    <property type="entry name" value="PGBD"/>
</dbReference>
<dbReference type="AlphaFoldDB" id="A0A1B6L8S2"/>
<dbReference type="Pfam" id="PF13843">
    <property type="entry name" value="DDE_Tnp_1_7"/>
    <property type="match status" value="1"/>
</dbReference>